<reference evidence="1 2" key="1">
    <citation type="submission" date="2013-09" db="EMBL/GenBank/DDBJ databases">
        <title>High correlation between genotypes and phenotypes of environmental bacteria Comamonas testosteroni strains.</title>
        <authorList>
            <person name="Liu L."/>
            <person name="Zhu W."/>
            <person name="Xia X."/>
            <person name="Xu B."/>
            <person name="Luo M."/>
            <person name="Wang G."/>
        </authorList>
    </citation>
    <scope>NUCLEOTIDE SEQUENCE [LARGE SCALE GENOMIC DNA]</scope>
    <source>
        <strain evidence="1 2">JL40</strain>
    </source>
</reference>
<gene>
    <name evidence="1" type="ORF">P353_13620</name>
</gene>
<dbReference type="EMBL" id="AWOR01000046">
    <property type="protein sequence ID" value="KGH29741.1"/>
    <property type="molecule type" value="Genomic_DNA"/>
</dbReference>
<evidence type="ECO:0000313" key="1">
    <source>
        <dbReference type="EMBL" id="KGH29741.1"/>
    </source>
</evidence>
<protein>
    <submittedName>
        <fullName evidence="1">Uncharacterized protein</fullName>
    </submittedName>
</protein>
<proteinExistence type="predicted"/>
<dbReference type="AlphaFoldDB" id="A0A096FHB6"/>
<sequence length="39" mass="4294">MAMSLVQGLKAVAALWAAGMTHPFQRFGQESNEMQEKKA</sequence>
<evidence type="ECO:0000313" key="2">
    <source>
        <dbReference type="Proteomes" id="UP000029553"/>
    </source>
</evidence>
<name>A0A096FHB6_COMTE</name>
<organism evidence="1 2">
    <name type="scientific">Comamonas testosteroni</name>
    <name type="common">Pseudomonas testosteroni</name>
    <dbReference type="NCBI Taxonomy" id="285"/>
    <lineage>
        <taxon>Bacteria</taxon>
        <taxon>Pseudomonadati</taxon>
        <taxon>Pseudomonadota</taxon>
        <taxon>Betaproteobacteria</taxon>
        <taxon>Burkholderiales</taxon>
        <taxon>Comamonadaceae</taxon>
        <taxon>Comamonas</taxon>
    </lineage>
</organism>
<comment type="caution">
    <text evidence="1">The sequence shown here is derived from an EMBL/GenBank/DDBJ whole genome shotgun (WGS) entry which is preliminary data.</text>
</comment>
<accession>A0A096FHB6</accession>
<dbReference type="Proteomes" id="UP000029553">
    <property type="component" value="Unassembled WGS sequence"/>
</dbReference>